<dbReference type="Proteomes" id="UP000234789">
    <property type="component" value="Unassembled WGS sequence"/>
</dbReference>
<sequence length="39" mass="4626">MFMRGIKVREKLEHGGGMDFTALVKRFHNLKSIREARHE</sequence>
<evidence type="ECO:0000313" key="1">
    <source>
        <dbReference type="EMBL" id="PLT47499.1"/>
    </source>
</evidence>
<protein>
    <submittedName>
        <fullName evidence="1">Uncharacterized protein</fullName>
    </submittedName>
</protein>
<dbReference type="AlphaFoldDB" id="A0A2N5NAW9"/>
<reference evidence="1 2" key="1">
    <citation type="submission" date="2017-05" db="EMBL/GenBank/DDBJ databases">
        <title>Functional genome analysis of Paenibacillus pasadenensis strain R16: insights on endophytic life style and antifungal activity.</title>
        <authorList>
            <person name="Passera A."/>
            <person name="Marcolungo L."/>
            <person name="Casati P."/>
            <person name="Brasca M."/>
            <person name="Quaglino F."/>
            <person name="Delledonne M."/>
        </authorList>
    </citation>
    <scope>NUCLEOTIDE SEQUENCE [LARGE SCALE GENOMIC DNA]</scope>
    <source>
        <strain evidence="1 2">R16</strain>
    </source>
</reference>
<comment type="caution">
    <text evidence="1">The sequence shown here is derived from an EMBL/GenBank/DDBJ whole genome shotgun (WGS) entry which is preliminary data.</text>
</comment>
<dbReference type="EMBL" id="NFEZ01000003">
    <property type="protein sequence ID" value="PLT47499.1"/>
    <property type="molecule type" value="Genomic_DNA"/>
</dbReference>
<accession>A0A2N5NAW9</accession>
<keyword evidence="2" id="KW-1185">Reference proteome</keyword>
<evidence type="ECO:0000313" key="2">
    <source>
        <dbReference type="Proteomes" id="UP000234789"/>
    </source>
</evidence>
<gene>
    <name evidence="1" type="ORF">B8V81_1723</name>
</gene>
<name>A0A2N5NAW9_9BACL</name>
<organism evidence="1 2">
    <name type="scientific">Paenibacillus pasadenensis</name>
    <dbReference type="NCBI Taxonomy" id="217090"/>
    <lineage>
        <taxon>Bacteria</taxon>
        <taxon>Bacillati</taxon>
        <taxon>Bacillota</taxon>
        <taxon>Bacilli</taxon>
        <taxon>Bacillales</taxon>
        <taxon>Paenibacillaceae</taxon>
        <taxon>Paenibacillus</taxon>
    </lineage>
</organism>
<proteinExistence type="predicted"/>